<dbReference type="InterPro" id="IPR036097">
    <property type="entry name" value="HisK_dim/P_sf"/>
</dbReference>
<dbReference type="PANTHER" id="PTHR43547">
    <property type="entry name" value="TWO-COMPONENT HISTIDINE KINASE"/>
    <property type="match status" value="1"/>
</dbReference>
<sequence length="545" mass="59631">MSLRWLYLAVLGPLVLLATLAWWGTRVQIKAAWTDARDNAELLAPQLAQSLTAEIASSFRLIPIYPHPPSPGPTSPQEEHLQSDDLDVLNALRDDEDAGTSASGLPLRALAALRIEALFPNTQDRQSLIQLLTESAPSALTAPALTQLGTTTEVQSNWRRDEEIRRQTQPLPANIWSILPPAIHTLPSEATPPVGLARRTENHIEFFSSEQVREWLQTLQPPLSPGLQVAVLAAGNLSNPSPDGRSLATAKLGREIPLLLEVRALPERLEASLRRQQRWTLALLAGAMATAGIALFTIHRTVARERRLAELKSQFVSSVSHELRAPLGSIRLMAEALQQGKVAHPSEFHTLIAREGARLSHLIENVLDFARIEDGRKRYRMEETDLTALIHAAIDLLRPQAKERQVTFESRLPELVVSVDPAAWQQAMINLLDNALKFSPEGGIVRVSAHQIPAPPSLSIAITDQGPGIPKDDHAIIFERFHRLGNELRRETQGAGIGLSIVKHIVEAHGGAIHIDSQPGHGCTFTLILPLTAHRGSPTPSPCAS</sequence>
<evidence type="ECO:0000259" key="7">
    <source>
        <dbReference type="PROSITE" id="PS50109"/>
    </source>
</evidence>
<dbReference type="CDD" id="cd00082">
    <property type="entry name" value="HisKA"/>
    <property type="match status" value="1"/>
</dbReference>
<dbReference type="Gene3D" id="1.10.287.130">
    <property type="match status" value="1"/>
</dbReference>
<feature type="domain" description="Histidine kinase" evidence="7">
    <location>
        <begin position="318"/>
        <end position="533"/>
    </location>
</feature>
<dbReference type="Proteomes" id="UP000557717">
    <property type="component" value="Unassembled WGS sequence"/>
</dbReference>
<name>A0A840UW92_9BACT</name>
<accession>A0A840UW92</accession>
<dbReference type="SMART" id="SM00388">
    <property type="entry name" value="HisKA"/>
    <property type="match status" value="1"/>
</dbReference>
<dbReference type="SUPFAM" id="SSF55874">
    <property type="entry name" value="ATPase domain of HSP90 chaperone/DNA topoisomerase II/histidine kinase"/>
    <property type="match status" value="1"/>
</dbReference>
<comment type="catalytic activity">
    <reaction evidence="1">
        <text>ATP + protein L-histidine = ADP + protein N-phospho-L-histidine.</text>
        <dbReference type="EC" id="2.7.13.3"/>
    </reaction>
</comment>
<dbReference type="EC" id="2.7.13.3" evidence="2"/>
<evidence type="ECO:0000256" key="6">
    <source>
        <dbReference type="SAM" id="Phobius"/>
    </source>
</evidence>
<reference evidence="8 9" key="1">
    <citation type="submission" date="2020-08" db="EMBL/GenBank/DDBJ databases">
        <title>Genomic Encyclopedia of Type Strains, Phase IV (KMG-IV): sequencing the most valuable type-strain genomes for metagenomic binning, comparative biology and taxonomic classification.</title>
        <authorList>
            <person name="Goeker M."/>
        </authorList>
    </citation>
    <scope>NUCLEOTIDE SEQUENCE [LARGE SCALE GENOMIC DNA]</scope>
    <source>
        <strain evidence="8 9">YC6886</strain>
    </source>
</reference>
<dbReference type="InterPro" id="IPR036890">
    <property type="entry name" value="HATPase_C_sf"/>
</dbReference>
<dbReference type="SMART" id="SM00387">
    <property type="entry name" value="HATPase_c"/>
    <property type="match status" value="1"/>
</dbReference>
<dbReference type="InterPro" id="IPR003661">
    <property type="entry name" value="HisK_dim/P_dom"/>
</dbReference>
<dbReference type="EMBL" id="JACHFD010000001">
    <property type="protein sequence ID" value="MBB5349995.1"/>
    <property type="molecule type" value="Genomic_DNA"/>
</dbReference>
<keyword evidence="6" id="KW-0472">Membrane</keyword>
<dbReference type="SUPFAM" id="SSF47384">
    <property type="entry name" value="Homodimeric domain of signal transducing histidine kinase"/>
    <property type="match status" value="1"/>
</dbReference>
<evidence type="ECO:0000256" key="4">
    <source>
        <dbReference type="ARBA" id="ARBA00022679"/>
    </source>
</evidence>
<protein>
    <recommendedName>
        <fullName evidence="2">histidine kinase</fullName>
        <ecNumber evidence="2">2.7.13.3</ecNumber>
    </recommendedName>
</protein>
<dbReference type="PRINTS" id="PR00344">
    <property type="entry name" value="BCTRLSENSOR"/>
</dbReference>
<evidence type="ECO:0000256" key="3">
    <source>
        <dbReference type="ARBA" id="ARBA00022553"/>
    </source>
</evidence>
<dbReference type="GO" id="GO:0000155">
    <property type="term" value="F:phosphorelay sensor kinase activity"/>
    <property type="evidence" value="ECO:0007669"/>
    <property type="project" value="InterPro"/>
</dbReference>
<dbReference type="PANTHER" id="PTHR43547:SF2">
    <property type="entry name" value="HYBRID SIGNAL TRANSDUCTION HISTIDINE KINASE C"/>
    <property type="match status" value="1"/>
</dbReference>
<keyword evidence="4" id="KW-0808">Transferase</keyword>
<dbReference type="AlphaFoldDB" id="A0A840UW92"/>
<keyword evidence="9" id="KW-1185">Reference proteome</keyword>
<evidence type="ECO:0000256" key="5">
    <source>
        <dbReference type="ARBA" id="ARBA00022777"/>
    </source>
</evidence>
<evidence type="ECO:0000313" key="8">
    <source>
        <dbReference type="EMBL" id="MBB5349995.1"/>
    </source>
</evidence>
<evidence type="ECO:0000313" key="9">
    <source>
        <dbReference type="Proteomes" id="UP000557717"/>
    </source>
</evidence>
<feature type="transmembrane region" description="Helical" evidence="6">
    <location>
        <begin position="279"/>
        <end position="298"/>
    </location>
</feature>
<gene>
    <name evidence="8" type="ORF">HNR46_000216</name>
</gene>
<dbReference type="FunFam" id="3.30.565.10:FF:000006">
    <property type="entry name" value="Sensor histidine kinase WalK"/>
    <property type="match status" value="1"/>
</dbReference>
<dbReference type="InterPro" id="IPR003594">
    <property type="entry name" value="HATPase_dom"/>
</dbReference>
<organism evidence="8 9">
    <name type="scientific">Haloferula luteola</name>
    <dbReference type="NCBI Taxonomy" id="595692"/>
    <lineage>
        <taxon>Bacteria</taxon>
        <taxon>Pseudomonadati</taxon>
        <taxon>Verrucomicrobiota</taxon>
        <taxon>Verrucomicrobiia</taxon>
        <taxon>Verrucomicrobiales</taxon>
        <taxon>Verrucomicrobiaceae</taxon>
        <taxon>Haloferula</taxon>
    </lineage>
</organism>
<proteinExistence type="predicted"/>
<dbReference type="InterPro" id="IPR004358">
    <property type="entry name" value="Sig_transdc_His_kin-like_C"/>
</dbReference>
<dbReference type="InterPro" id="IPR005467">
    <property type="entry name" value="His_kinase_dom"/>
</dbReference>
<evidence type="ECO:0000256" key="1">
    <source>
        <dbReference type="ARBA" id="ARBA00000085"/>
    </source>
</evidence>
<dbReference type="RefSeq" id="WP_184014944.1">
    <property type="nucleotide sequence ID" value="NZ_JACHFD010000001.1"/>
</dbReference>
<dbReference type="Gene3D" id="3.30.565.10">
    <property type="entry name" value="Histidine kinase-like ATPase, C-terminal domain"/>
    <property type="match status" value="1"/>
</dbReference>
<dbReference type="CDD" id="cd00075">
    <property type="entry name" value="HATPase"/>
    <property type="match status" value="1"/>
</dbReference>
<keyword evidence="6" id="KW-1133">Transmembrane helix</keyword>
<dbReference type="Pfam" id="PF02518">
    <property type="entry name" value="HATPase_c"/>
    <property type="match status" value="1"/>
</dbReference>
<keyword evidence="5 8" id="KW-0418">Kinase</keyword>
<keyword evidence="3" id="KW-0597">Phosphoprotein</keyword>
<dbReference type="Pfam" id="PF00512">
    <property type="entry name" value="HisKA"/>
    <property type="match status" value="1"/>
</dbReference>
<dbReference type="PROSITE" id="PS50109">
    <property type="entry name" value="HIS_KIN"/>
    <property type="match status" value="1"/>
</dbReference>
<keyword evidence="6" id="KW-0812">Transmembrane</keyword>
<comment type="caution">
    <text evidence="8">The sequence shown here is derived from an EMBL/GenBank/DDBJ whole genome shotgun (WGS) entry which is preliminary data.</text>
</comment>
<evidence type="ECO:0000256" key="2">
    <source>
        <dbReference type="ARBA" id="ARBA00012438"/>
    </source>
</evidence>